<evidence type="ECO:0000256" key="1">
    <source>
        <dbReference type="SAM" id="Coils"/>
    </source>
</evidence>
<sequence length="274" mass="31373">MFVWRYQWGVLIVIGEYYGKVLNLKMPLNLFGNKFSPKKTPPRRAQSLSNINLDADQAREEFGPNIGPVKLRLGGNEVNFENGMWIQETGGGGGASHKEVMKLRKENQQVSEENNLLKLKIDILLDMLAEASAVSHYHETELKQMRAQSNRKVRGRGETAEICPEQEMGKRTVPCGRYKTTNLGIFEDLEKTEKRLQYIHARNERRLCSDEDNQQENSTNKIAELKQEKQQMKEEIALLKLKIDVLLNTLAQATAVTNYQNDELKRLRAQIGNT</sequence>
<dbReference type="OrthoDB" id="2145765at2759"/>
<feature type="coiled-coil region" evidence="1">
    <location>
        <begin position="208"/>
        <end position="249"/>
    </location>
</feature>
<organism evidence="2 3">
    <name type="scientific">Mytilus edulis</name>
    <name type="common">Blue mussel</name>
    <dbReference type="NCBI Taxonomy" id="6550"/>
    <lineage>
        <taxon>Eukaryota</taxon>
        <taxon>Metazoa</taxon>
        <taxon>Spiralia</taxon>
        <taxon>Lophotrochozoa</taxon>
        <taxon>Mollusca</taxon>
        <taxon>Bivalvia</taxon>
        <taxon>Autobranchia</taxon>
        <taxon>Pteriomorphia</taxon>
        <taxon>Mytilida</taxon>
        <taxon>Mytiloidea</taxon>
        <taxon>Mytilidae</taxon>
        <taxon>Mytilinae</taxon>
        <taxon>Mytilus</taxon>
    </lineage>
</organism>
<keyword evidence="1" id="KW-0175">Coiled coil</keyword>
<keyword evidence="3" id="KW-1185">Reference proteome</keyword>
<dbReference type="InterPro" id="IPR028118">
    <property type="entry name" value="Chibby_fam"/>
</dbReference>
<dbReference type="EMBL" id="CAJPWZ010000568">
    <property type="protein sequence ID" value="CAG2196725.1"/>
    <property type="molecule type" value="Genomic_DNA"/>
</dbReference>
<dbReference type="Pfam" id="PF14645">
    <property type="entry name" value="Chibby"/>
    <property type="match status" value="2"/>
</dbReference>
<dbReference type="PANTHER" id="PTHR21533">
    <property type="entry name" value="LEUCINE-RICH PROTEIN"/>
    <property type="match status" value="1"/>
</dbReference>
<protein>
    <submittedName>
        <fullName evidence="2">CBY1</fullName>
    </submittedName>
</protein>
<name>A0A8S3QMB5_MYTED</name>
<dbReference type="AlphaFoldDB" id="A0A8S3QMB5"/>
<dbReference type="Proteomes" id="UP000683360">
    <property type="component" value="Unassembled WGS sequence"/>
</dbReference>
<comment type="caution">
    <text evidence="2">The sequence shown here is derived from an EMBL/GenBank/DDBJ whole genome shotgun (WGS) entry which is preliminary data.</text>
</comment>
<accession>A0A8S3QMB5</accession>
<dbReference type="CDD" id="cd07429">
    <property type="entry name" value="Cby_like"/>
    <property type="match status" value="1"/>
</dbReference>
<dbReference type="PANTHER" id="PTHR21533:SF19">
    <property type="entry name" value="LEUCINE-RICH PROTEIN"/>
    <property type="match status" value="1"/>
</dbReference>
<reference evidence="2" key="1">
    <citation type="submission" date="2021-03" db="EMBL/GenBank/DDBJ databases">
        <authorList>
            <person name="Bekaert M."/>
        </authorList>
    </citation>
    <scope>NUCLEOTIDE SEQUENCE</scope>
</reference>
<evidence type="ECO:0000313" key="2">
    <source>
        <dbReference type="EMBL" id="CAG2196725.1"/>
    </source>
</evidence>
<evidence type="ECO:0000313" key="3">
    <source>
        <dbReference type="Proteomes" id="UP000683360"/>
    </source>
</evidence>
<proteinExistence type="predicted"/>
<gene>
    <name evidence="2" type="ORF">MEDL_11574</name>
</gene>